<accession>A0ABS9UDC0</accession>
<sequence length="114" mass="13463">MSNIFDFLQYKNEKLELRLGKLFERANSPGDRMDALLESKELAVEDHKLFLAFLAYLNEQQLDAKKLFQDVIKLPKHQFEAQYAMNWSQVIKLSVTFLTILRTNDINSYKQFVD</sequence>
<keyword evidence="2" id="KW-1185">Reference proteome</keyword>
<name>A0ABS9UDC0_9BACL</name>
<organism evidence="1 2">
    <name type="scientific">Solibacillus palustris</name>
    <dbReference type="NCBI Taxonomy" id="2908203"/>
    <lineage>
        <taxon>Bacteria</taxon>
        <taxon>Bacillati</taxon>
        <taxon>Bacillota</taxon>
        <taxon>Bacilli</taxon>
        <taxon>Bacillales</taxon>
        <taxon>Caryophanaceae</taxon>
        <taxon>Solibacillus</taxon>
    </lineage>
</organism>
<comment type="caution">
    <text evidence="1">The sequence shown here is derived from an EMBL/GenBank/DDBJ whole genome shotgun (WGS) entry which is preliminary data.</text>
</comment>
<dbReference type="Proteomes" id="UP001316087">
    <property type="component" value="Unassembled WGS sequence"/>
</dbReference>
<dbReference type="RefSeq" id="WP_241369200.1">
    <property type="nucleotide sequence ID" value="NZ_JAKZFC010000003.1"/>
</dbReference>
<evidence type="ECO:0000313" key="1">
    <source>
        <dbReference type="EMBL" id="MCH7322134.1"/>
    </source>
</evidence>
<protein>
    <submittedName>
        <fullName evidence="1">Uncharacterized protein</fullName>
    </submittedName>
</protein>
<dbReference type="EMBL" id="JAKZFC010000003">
    <property type="protein sequence ID" value="MCH7322134.1"/>
    <property type="molecule type" value="Genomic_DNA"/>
</dbReference>
<proteinExistence type="predicted"/>
<evidence type="ECO:0000313" key="2">
    <source>
        <dbReference type="Proteomes" id="UP001316087"/>
    </source>
</evidence>
<gene>
    <name evidence="1" type="ORF">LZ480_09550</name>
</gene>
<reference evidence="1 2" key="1">
    <citation type="submission" date="2022-03" db="EMBL/GenBank/DDBJ databases">
        <authorList>
            <person name="Jo J.-H."/>
            <person name="Im W.-T."/>
        </authorList>
    </citation>
    <scope>NUCLEOTIDE SEQUENCE [LARGE SCALE GENOMIC DNA]</scope>
    <source>
        <strain evidence="1 2">MA9</strain>
    </source>
</reference>